<organism evidence="1 2">
    <name type="scientific">Nocardioides szechwanensis</name>
    <dbReference type="NCBI Taxonomy" id="1005944"/>
    <lineage>
        <taxon>Bacteria</taxon>
        <taxon>Bacillati</taxon>
        <taxon>Actinomycetota</taxon>
        <taxon>Actinomycetes</taxon>
        <taxon>Propionibacteriales</taxon>
        <taxon>Nocardioidaceae</taxon>
        <taxon>Nocardioides</taxon>
    </lineage>
</organism>
<accession>A0A1G9ZAY5</accession>
<proteinExistence type="predicted"/>
<keyword evidence="2" id="KW-1185">Reference proteome</keyword>
<protein>
    <submittedName>
        <fullName evidence="1">Uncharacterized protein</fullName>
    </submittedName>
</protein>
<dbReference type="OrthoDB" id="9809485at2"/>
<sequence>MTCKVTTSVSDLYEANAEVGAESPEQVMNGWAEDDVNIVIAEESDSSARGYVVDDERGTVVSASLTKLPQGGWVADEISRCAD</sequence>
<dbReference type="EMBL" id="FNIC01000002">
    <property type="protein sequence ID" value="SDN18247.1"/>
    <property type="molecule type" value="Genomic_DNA"/>
</dbReference>
<evidence type="ECO:0000313" key="1">
    <source>
        <dbReference type="EMBL" id="SDN18247.1"/>
    </source>
</evidence>
<evidence type="ECO:0000313" key="2">
    <source>
        <dbReference type="Proteomes" id="UP000199004"/>
    </source>
</evidence>
<dbReference type="AlphaFoldDB" id="A0A1G9ZAY5"/>
<dbReference type="RefSeq" id="WP_091023624.1">
    <property type="nucleotide sequence ID" value="NZ_FNIC01000002.1"/>
</dbReference>
<gene>
    <name evidence="1" type="ORF">SAMN05192576_1664</name>
</gene>
<name>A0A1G9ZAY5_9ACTN</name>
<reference evidence="2" key="1">
    <citation type="submission" date="2016-10" db="EMBL/GenBank/DDBJ databases">
        <authorList>
            <person name="Varghese N."/>
            <person name="Submissions S."/>
        </authorList>
    </citation>
    <scope>NUCLEOTIDE SEQUENCE [LARGE SCALE GENOMIC DNA]</scope>
    <source>
        <strain evidence="2">CGMCC 1.11147</strain>
    </source>
</reference>
<dbReference type="Proteomes" id="UP000199004">
    <property type="component" value="Unassembled WGS sequence"/>
</dbReference>